<reference evidence="2 3" key="1">
    <citation type="submission" date="2024-05" db="EMBL/GenBank/DDBJ databases">
        <authorList>
            <person name="Duchaud E."/>
        </authorList>
    </citation>
    <scope>NUCLEOTIDE SEQUENCE [LARGE SCALE GENOMIC DNA]</scope>
    <source>
        <strain evidence="2">Ena-SAMPLE-TAB-13-05-2024-13:56:06:370-140302</strain>
    </source>
</reference>
<comment type="caution">
    <text evidence="2">The sequence shown here is derived from an EMBL/GenBank/DDBJ whole genome shotgun (WGS) entry which is preliminary data.</text>
</comment>
<protein>
    <recommendedName>
        <fullName evidence="4">HupE / UreJ protein</fullName>
    </recommendedName>
</protein>
<sequence>MNNFSTFFNSGWHHIVDINAYDHLLFVMTLCAAFKLKEWKQILIIITAFTIGHSVTLIVSSLGFIPDNPKVIDLLIPFTIMITAISNIKNYGKEGVFSNRNVKYIIALVFGLIHGLAFASNFKVMMFSDNIIKPLFAFNLGIEVGQLFIVALFMLALYIYSKFLKGEHLKWNVFVSGAGFGIAATIFIGALQQ</sequence>
<evidence type="ECO:0000256" key="1">
    <source>
        <dbReference type="SAM" id="Phobius"/>
    </source>
</evidence>
<feature type="transmembrane region" description="Helical" evidence="1">
    <location>
        <begin position="43"/>
        <end position="65"/>
    </location>
</feature>
<evidence type="ECO:0000313" key="3">
    <source>
        <dbReference type="Proteomes" id="UP001497416"/>
    </source>
</evidence>
<name>A0ABM9P4L3_9FLAO</name>
<organism evidence="2 3">
    <name type="scientific">Tenacibaculum platacis</name>
    <dbReference type="NCBI Taxonomy" id="3137852"/>
    <lineage>
        <taxon>Bacteria</taxon>
        <taxon>Pseudomonadati</taxon>
        <taxon>Bacteroidota</taxon>
        <taxon>Flavobacteriia</taxon>
        <taxon>Flavobacteriales</taxon>
        <taxon>Flavobacteriaceae</taxon>
        <taxon>Tenacibaculum</taxon>
    </lineage>
</organism>
<dbReference type="Pfam" id="PF13795">
    <property type="entry name" value="HupE_UreJ_2"/>
    <property type="match status" value="1"/>
</dbReference>
<dbReference type="EMBL" id="CAXIXY010000006">
    <property type="protein sequence ID" value="CAL2091112.1"/>
    <property type="molecule type" value="Genomic_DNA"/>
</dbReference>
<accession>A0ABM9P4L3</accession>
<keyword evidence="3" id="KW-1185">Reference proteome</keyword>
<dbReference type="InterPro" id="IPR032809">
    <property type="entry name" value="Put_HupE_UreJ"/>
</dbReference>
<proteinExistence type="predicted"/>
<feature type="transmembrane region" description="Helical" evidence="1">
    <location>
        <begin position="104"/>
        <end position="124"/>
    </location>
</feature>
<keyword evidence="1" id="KW-0472">Membrane</keyword>
<gene>
    <name evidence="2" type="ORF">T190607A01A_40147</name>
</gene>
<dbReference type="Proteomes" id="UP001497416">
    <property type="component" value="Unassembled WGS sequence"/>
</dbReference>
<evidence type="ECO:0008006" key="4">
    <source>
        <dbReference type="Google" id="ProtNLM"/>
    </source>
</evidence>
<evidence type="ECO:0000313" key="2">
    <source>
        <dbReference type="EMBL" id="CAL2091112.1"/>
    </source>
</evidence>
<feature type="transmembrane region" description="Helical" evidence="1">
    <location>
        <begin position="171"/>
        <end position="191"/>
    </location>
</feature>
<feature type="transmembrane region" description="Helical" evidence="1">
    <location>
        <begin position="71"/>
        <end position="92"/>
    </location>
</feature>
<feature type="transmembrane region" description="Helical" evidence="1">
    <location>
        <begin position="136"/>
        <end position="159"/>
    </location>
</feature>
<keyword evidence="1" id="KW-1133">Transmembrane helix</keyword>
<keyword evidence="1" id="KW-0812">Transmembrane</keyword>
<dbReference type="RefSeq" id="WP_348713077.1">
    <property type="nucleotide sequence ID" value="NZ_CAXIXY010000006.1"/>
</dbReference>